<evidence type="ECO:0000259" key="7">
    <source>
        <dbReference type="Pfam" id="PF00962"/>
    </source>
</evidence>
<dbReference type="Gene3D" id="3.20.20.140">
    <property type="entry name" value="Metal-dependent hydrolases"/>
    <property type="match status" value="1"/>
</dbReference>
<evidence type="ECO:0000256" key="1">
    <source>
        <dbReference type="ARBA" id="ARBA00001947"/>
    </source>
</evidence>
<dbReference type="GO" id="GO:0006146">
    <property type="term" value="P:adenine catabolic process"/>
    <property type="evidence" value="ECO:0007669"/>
    <property type="project" value="TreeGrafter"/>
</dbReference>
<dbReference type="Proteomes" id="UP000016932">
    <property type="component" value="Unassembled WGS sequence"/>
</dbReference>
<reference evidence="8 9" key="1">
    <citation type="journal article" date="2012" name="PLoS Pathog.">
        <title>Diverse lifestyles and strategies of plant pathogenesis encoded in the genomes of eighteen Dothideomycetes fungi.</title>
        <authorList>
            <person name="Ohm R.A."/>
            <person name="Feau N."/>
            <person name="Henrissat B."/>
            <person name="Schoch C.L."/>
            <person name="Horwitz B.A."/>
            <person name="Barry K.W."/>
            <person name="Condon B.J."/>
            <person name="Copeland A.C."/>
            <person name="Dhillon B."/>
            <person name="Glaser F."/>
            <person name="Hesse C.N."/>
            <person name="Kosti I."/>
            <person name="LaButti K."/>
            <person name="Lindquist E.A."/>
            <person name="Lucas S."/>
            <person name="Salamov A.A."/>
            <person name="Bradshaw R.E."/>
            <person name="Ciuffetti L."/>
            <person name="Hamelin R.C."/>
            <person name="Kema G.H.J."/>
            <person name="Lawrence C."/>
            <person name="Scott J.A."/>
            <person name="Spatafora J.W."/>
            <person name="Turgeon B.G."/>
            <person name="de Wit P.J.G.M."/>
            <person name="Zhong S."/>
            <person name="Goodwin S.B."/>
            <person name="Grigoriev I.V."/>
        </authorList>
    </citation>
    <scope>NUCLEOTIDE SEQUENCE [LARGE SCALE GENOMIC DNA]</scope>
    <source>
        <strain evidence="8 9">CIRAD86</strain>
    </source>
</reference>
<accession>N1QCT9</accession>
<dbReference type="InterPro" id="IPR006650">
    <property type="entry name" value="A/AMP_deam_AS"/>
</dbReference>
<dbReference type="NCBIfam" id="TIGR01430">
    <property type="entry name" value="aden_deam"/>
    <property type="match status" value="1"/>
</dbReference>
<sequence>MANVENALPIEARRDLRESLQNTKDEFLLNIPKVELHVHIEGCLTPELKWKISQRNKTPLIHPRTGVVFTSLAQLQDSHNTLKPADEGQMTNTEETLSFFEIYYNGFKVLETKLDYYDLAMHYFQNASSQNIRYAEIFFDPQGHIQNGTSWSTMLEGFREASDEAEKSLHVKSSWIMCFMRDESPESAMEFYEAALPDRGDMIIGVGLDSNEDGRPPNFFHDVFSRARKDGFQLTCHCDVGKSYPVENIRQVVEDIQADRIDHGLNIVEDLKLLDRVREKGLAMTICPWSYIRHQPFDNVWDRIRRLFDAGIRISIGSDDPAFMEDTWVLENLRILKKFGKFTNEDVVRLMKGAMEISWAPADVKREMIAELEKIAIAS</sequence>
<dbReference type="InterPro" id="IPR032466">
    <property type="entry name" value="Metal_Hydrolase"/>
</dbReference>
<feature type="domain" description="Adenosine deaminase" evidence="7">
    <location>
        <begin position="32"/>
        <end position="374"/>
    </location>
</feature>
<evidence type="ECO:0000313" key="9">
    <source>
        <dbReference type="Proteomes" id="UP000016932"/>
    </source>
</evidence>
<dbReference type="SUPFAM" id="SSF51556">
    <property type="entry name" value="Metallo-dependent hydrolases"/>
    <property type="match status" value="1"/>
</dbReference>
<dbReference type="InterPro" id="IPR006330">
    <property type="entry name" value="Ado/ade_deaminase"/>
</dbReference>
<dbReference type="EMBL" id="KB446555">
    <property type="protein sequence ID" value="EME89672.1"/>
    <property type="molecule type" value="Genomic_DNA"/>
</dbReference>
<dbReference type="AlphaFoldDB" id="N1QCT9"/>
<dbReference type="VEuPathDB" id="FungiDB:MYCFIDRAFT_32915"/>
<dbReference type="GO" id="GO:0000034">
    <property type="term" value="F:adenine deaminase activity"/>
    <property type="evidence" value="ECO:0007669"/>
    <property type="project" value="TreeGrafter"/>
</dbReference>
<dbReference type="PANTHER" id="PTHR43114:SF7">
    <property type="entry name" value="ADENOSINE DEAMINASE DOMAIN-CONTAINING PROTEIN"/>
    <property type="match status" value="1"/>
</dbReference>
<keyword evidence="5" id="KW-0378">Hydrolase</keyword>
<evidence type="ECO:0000256" key="2">
    <source>
        <dbReference type="ARBA" id="ARBA00006676"/>
    </source>
</evidence>
<dbReference type="RefSeq" id="XP_007919927.1">
    <property type="nucleotide sequence ID" value="XM_007921736.1"/>
</dbReference>
<keyword evidence="6" id="KW-0862">Zinc</keyword>
<dbReference type="STRING" id="383855.N1QCT9"/>
<dbReference type="InterPro" id="IPR001365">
    <property type="entry name" value="A_deaminase_dom"/>
</dbReference>
<dbReference type="GO" id="GO:0046872">
    <property type="term" value="F:metal ion binding"/>
    <property type="evidence" value="ECO:0007669"/>
    <property type="project" value="UniProtKB-KW"/>
</dbReference>
<evidence type="ECO:0000256" key="3">
    <source>
        <dbReference type="ARBA" id="ARBA00018099"/>
    </source>
</evidence>
<dbReference type="PROSITE" id="PS00485">
    <property type="entry name" value="A_DEAMINASE"/>
    <property type="match status" value="1"/>
</dbReference>
<proteinExistence type="inferred from homology"/>
<evidence type="ECO:0000313" key="8">
    <source>
        <dbReference type="EMBL" id="EME89672.1"/>
    </source>
</evidence>
<keyword evidence="4" id="KW-0479">Metal-binding</keyword>
<dbReference type="GO" id="GO:0005829">
    <property type="term" value="C:cytosol"/>
    <property type="evidence" value="ECO:0007669"/>
    <property type="project" value="TreeGrafter"/>
</dbReference>
<dbReference type="GO" id="GO:0009168">
    <property type="term" value="P:purine ribonucleoside monophosphate biosynthetic process"/>
    <property type="evidence" value="ECO:0007669"/>
    <property type="project" value="InterPro"/>
</dbReference>
<evidence type="ECO:0000256" key="5">
    <source>
        <dbReference type="ARBA" id="ARBA00022801"/>
    </source>
</evidence>
<dbReference type="HOGENOM" id="CLU_039228_7_0_1"/>
<keyword evidence="9" id="KW-1185">Reference proteome</keyword>
<organism evidence="8 9">
    <name type="scientific">Pseudocercospora fijiensis (strain CIRAD86)</name>
    <name type="common">Black leaf streak disease fungus</name>
    <name type="synonym">Mycosphaerella fijiensis</name>
    <dbReference type="NCBI Taxonomy" id="383855"/>
    <lineage>
        <taxon>Eukaryota</taxon>
        <taxon>Fungi</taxon>
        <taxon>Dikarya</taxon>
        <taxon>Ascomycota</taxon>
        <taxon>Pezizomycotina</taxon>
        <taxon>Dothideomycetes</taxon>
        <taxon>Dothideomycetidae</taxon>
        <taxon>Mycosphaerellales</taxon>
        <taxon>Mycosphaerellaceae</taxon>
        <taxon>Pseudocercospora</taxon>
    </lineage>
</organism>
<dbReference type="Pfam" id="PF00962">
    <property type="entry name" value="A_deaminase"/>
    <property type="match status" value="1"/>
</dbReference>
<dbReference type="eggNOG" id="KOG1097">
    <property type="taxonomic scope" value="Eukaryota"/>
</dbReference>
<comment type="similarity">
    <text evidence="2">Belongs to the metallo-dependent hydrolases superfamily. Adenosine and AMP deaminases family.</text>
</comment>
<protein>
    <recommendedName>
        <fullName evidence="3">Adenosine deaminase</fullName>
    </recommendedName>
</protein>
<dbReference type="OrthoDB" id="272271at2759"/>
<evidence type="ECO:0000256" key="6">
    <source>
        <dbReference type="ARBA" id="ARBA00022833"/>
    </source>
</evidence>
<evidence type="ECO:0000256" key="4">
    <source>
        <dbReference type="ARBA" id="ARBA00022723"/>
    </source>
</evidence>
<dbReference type="KEGG" id="pfj:MYCFIDRAFT_32915"/>
<dbReference type="SMR" id="N1QCT9"/>
<dbReference type="GO" id="GO:0043103">
    <property type="term" value="P:hypoxanthine salvage"/>
    <property type="evidence" value="ECO:0007669"/>
    <property type="project" value="TreeGrafter"/>
</dbReference>
<dbReference type="GeneID" id="19338882"/>
<gene>
    <name evidence="8" type="ORF">MYCFIDRAFT_32915</name>
</gene>
<name>N1QCT9_PSEFD</name>
<dbReference type="PANTHER" id="PTHR43114">
    <property type="entry name" value="ADENINE DEAMINASE"/>
    <property type="match status" value="1"/>
</dbReference>
<comment type="cofactor">
    <cofactor evidence="1">
        <name>Zn(2+)</name>
        <dbReference type="ChEBI" id="CHEBI:29105"/>
    </cofactor>
</comment>